<evidence type="ECO:0000313" key="3">
    <source>
        <dbReference type="Proteomes" id="UP001305521"/>
    </source>
</evidence>
<dbReference type="Proteomes" id="UP001305521">
    <property type="component" value="Chromosome"/>
</dbReference>
<name>A0ABZ0PCN6_9PROT</name>
<organism evidence="2 3">
    <name type="scientific">Sediminicoccus rosea</name>
    <dbReference type="NCBI Taxonomy" id="1225128"/>
    <lineage>
        <taxon>Bacteria</taxon>
        <taxon>Pseudomonadati</taxon>
        <taxon>Pseudomonadota</taxon>
        <taxon>Alphaproteobacteria</taxon>
        <taxon>Acetobacterales</taxon>
        <taxon>Roseomonadaceae</taxon>
        <taxon>Sediminicoccus</taxon>
    </lineage>
</organism>
<dbReference type="SUPFAM" id="SSF56925">
    <property type="entry name" value="OMPA-like"/>
    <property type="match status" value="1"/>
</dbReference>
<sequence length="293" mass="30772">MKVTQRLTGAAALALVVAGGPVGEALAQTAPPTSGLYIGAGGSVNVARFDIQNTYFAGVSDAFQDGVRVLSGSAAGPARNPIGNDVAAAPNVQLGYYQNFRDSRWLWGAKASYSYLGASATTNNALLPQFGGFTRTDGVYIPFSGSGVARSYQMRAQHQVALTPFLGYSTDRGFLYLGGGPTLTRLQTDVNGLIGFADIYGQTTNVSGPPQNFSSAGWVWGGMLTAGFTFFLTPEWFLDFAYTASATQRQSAVHNSPFINTADPRGVTQGSVFLSTSGGVVVQGATLTLNRRF</sequence>
<dbReference type="RefSeq" id="WP_318647434.1">
    <property type="nucleotide sequence ID" value="NZ_CP137852.1"/>
</dbReference>
<proteinExistence type="predicted"/>
<evidence type="ECO:0000313" key="2">
    <source>
        <dbReference type="EMBL" id="WPB83458.1"/>
    </source>
</evidence>
<gene>
    <name evidence="2" type="ORF">R9Z33_15250</name>
</gene>
<evidence type="ECO:0008006" key="4">
    <source>
        <dbReference type="Google" id="ProtNLM"/>
    </source>
</evidence>
<keyword evidence="1" id="KW-0732">Signal</keyword>
<evidence type="ECO:0000256" key="1">
    <source>
        <dbReference type="SAM" id="SignalP"/>
    </source>
</evidence>
<dbReference type="InterPro" id="IPR011250">
    <property type="entry name" value="OMP/PagP_B-barrel"/>
</dbReference>
<feature type="chain" id="PRO_5046370278" description="Outer membrane protein beta-barrel domain-containing protein" evidence="1">
    <location>
        <begin position="28"/>
        <end position="293"/>
    </location>
</feature>
<accession>A0ABZ0PCN6</accession>
<feature type="signal peptide" evidence="1">
    <location>
        <begin position="1"/>
        <end position="27"/>
    </location>
</feature>
<keyword evidence="3" id="KW-1185">Reference proteome</keyword>
<protein>
    <recommendedName>
        <fullName evidence="4">Outer membrane protein beta-barrel domain-containing protein</fullName>
    </recommendedName>
</protein>
<reference evidence="2 3" key="1">
    <citation type="submission" date="2023-11" db="EMBL/GenBank/DDBJ databases">
        <title>Arctic aerobic anoxygenic photoheterotroph Sediminicoccus rosea KRV36 adapts its photosynthesis to long days of polar summer.</title>
        <authorList>
            <person name="Tomasch J."/>
            <person name="Kopejtka K."/>
            <person name="Bily T."/>
            <person name="Gardiner A.T."/>
            <person name="Gardian Z."/>
            <person name="Shivaramu S."/>
            <person name="Koblizek M."/>
            <person name="Engelhardt F."/>
            <person name="Kaftan D."/>
        </authorList>
    </citation>
    <scope>NUCLEOTIDE SEQUENCE [LARGE SCALE GENOMIC DNA]</scope>
    <source>
        <strain evidence="2 3">R-30</strain>
    </source>
</reference>
<dbReference type="EMBL" id="CP137852">
    <property type="protein sequence ID" value="WPB83458.1"/>
    <property type="molecule type" value="Genomic_DNA"/>
</dbReference>